<name>A0AAE1PAK1_9EUCA</name>
<comment type="caution">
    <text evidence="2">The sequence shown here is derived from an EMBL/GenBank/DDBJ whole genome shotgun (WGS) entry which is preliminary data.</text>
</comment>
<feature type="compositionally biased region" description="Basic residues" evidence="1">
    <location>
        <begin position="51"/>
        <end position="62"/>
    </location>
</feature>
<dbReference type="EMBL" id="JAWZYT010002354">
    <property type="protein sequence ID" value="KAK4304959.1"/>
    <property type="molecule type" value="Genomic_DNA"/>
</dbReference>
<accession>A0AAE1PAK1</accession>
<keyword evidence="3" id="KW-1185">Reference proteome</keyword>
<gene>
    <name evidence="2" type="ORF">Pmani_023121</name>
</gene>
<feature type="compositionally biased region" description="Polar residues" evidence="1">
    <location>
        <begin position="1"/>
        <end position="11"/>
    </location>
</feature>
<organism evidence="2 3">
    <name type="scientific">Petrolisthes manimaculis</name>
    <dbReference type="NCBI Taxonomy" id="1843537"/>
    <lineage>
        <taxon>Eukaryota</taxon>
        <taxon>Metazoa</taxon>
        <taxon>Ecdysozoa</taxon>
        <taxon>Arthropoda</taxon>
        <taxon>Crustacea</taxon>
        <taxon>Multicrustacea</taxon>
        <taxon>Malacostraca</taxon>
        <taxon>Eumalacostraca</taxon>
        <taxon>Eucarida</taxon>
        <taxon>Decapoda</taxon>
        <taxon>Pleocyemata</taxon>
        <taxon>Anomura</taxon>
        <taxon>Galatheoidea</taxon>
        <taxon>Porcellanidae</taxon>
        <taxon>Petrolisthes</taxon>
    </lineage>
</organism>
<dbReference type="AlphaFoldDB" id="A0AAE1PAK1"/>
<proteinExistence type="predicted"/>
<feature type="region of interest" description="Disordered" evidence="1">
    <location>
        <begin position="1"/>
        <end position="68"/>
    </location>
</feature>
<protein>
    <submittedName>
        <fullName evidence="2">Uncharacterized protein</fullName>
    </submittedName>
</protein>
<dbReference type="Proteomes" id="UP001292094">
    <property type="component" value="Unassembled WGS sequence"/>
</dbReference>
<sequence>MPINSRPSGSIKTRRLPPLSEGGEKTPPQENTKGKKYHSGCTPPKNVKNGRSPRLRPRHGPHSGKYTTNSLPCACLHLYLLRRVKEASLLNTT</sequence>
<evidence type="ECO:0000256" key="1">
    <source>
        <dbReference type="SAM" id="MobiDB-lite"/>
    </source>
</evidence>
<evidence type="ECO:0000313" key="2">
    <source>
        <dbReference type="EMBL" id="KAK4304959.1"/>
    </source>
</evidence>
<evidence type="ECO:0000313" key="3">
    <source>
        <dbReference type="Proteomes" id="UP001292094"/>
    </source>
</evidence>
<reference evidence="2" key="1">
    <citation type="submission" date="2023-11" db="EMBL/GenBank/DDBJ databases">
        <title>Genome assemblies of two species of porcelain crab, Petrolisthes cinctipes and Petrolisthes manimaculis (Anomura: Porcellanidae).</title>
        <authorList>
            <person name="Angst P."/>
        </authorList>
    </citation>
    <scope>NUCLEOTIDE SEQUENCE</scope>
    <source>
        <strain evidence="2">PB745_02</strain>
        <tissue evidence="2">Gill</tissue>
    </source>
</reference>